<dbReference type="GO" id="GO:0005886">
    <property type="term" value="C:plasma membrane"/>
    <property type="evidence" value="ECO:0007669"/>
    <property type="project" value="UniProtKB-SubCell"/>
</dbReference>
<comment type="catalytic activity">
    <reaction evidence="16 17">
        <text>di-trans,octa-cis-undecaprenyl diphosphate + H2O = di-trans,octa-cis-undecaprenyl phosphate + phosphate + H(+)</text>
        <dbReference type="Rhea" id="RHEA:28094"/>
        <dbReference type="ChEBI" id="CHEBI:15377"/>
        <dbReference type="ChEBI" id="CHEBI:15378"/>
        <dbReference type="ChEBI" id="CHEBI:43474"/>
        <dbReference type="ChEBI" id="CHEBI:58405"/>
        <dbReference type="ChEBI" id="CHEBI:60392"/>
        <dbReference type="EC" id="3.6.1.27"/>
    </reaction>
</comment>
<sequence>MRPPVWYTVAVYGKTTEGFPVTVLQAVILGIVQGLAEFLPISSSAHLILVPWFLGWSPSGLAFDLALHVGTLIAVTIYFWRDLLNLAVEGLTKGMKTPTGRLAWGIVLGTVPGAIFGLLMEDVVEAVFRQSILTIALLLAVVGVILYLADRFGPKRRSLEEIRVSDVIWIGLAQALAVIPGVSRSGATITAGLALGLKRETAAKVSFLLGWPIILGGAVLVIPDADPAMFTPSFFAGVAAAAVSGYAVIAALLRYLQRGSYLVFAWYRGLVAAVTVALLLARGM</sequence>
<dbReference type="PANTHER" id="PTHR30622">
    <property type="entry name" value="UNDECAPRENYL-DIPHOSPHATASE"/>
    <property type="match status" value="1"/>
</dbReference>
<evidence type="ECO:0000256" key="14">
    <source>
        <dbReference type="ARBA" id="ARBA00032707"/>
    </source>
</evidence>
<accession>A0A953I9W3</accession>
<feature type="transmembrane region" description="Helical" evidence="17">
    <location>
        <begin position="202"/>
        <end position="222"/>
    </location>
</feature>
<comment type="function">
    <text evidence="17">Catalyzes the dephosphorylation of undecaprenyl diphosphate (UPP). Confers resistance to bacitracin.</text>
</comment>
<evidence type="ECO:0000313" key="19">
    <source>
        <dbReference type="Proteomes" id="UP000732377"/>
    </source>
</evidence>
<feature type="transmembrane region" description="Helical" evidence="17">
    <location>
        <begin position="132"/>
        <end position="150"/>
    </location>
</feature>
<evidence type="ECO:0000256" key="6">
    <source>
        <dbReference type="ARBA" id="ARBA00022692"/>
    </source>
</evidence>
<keyword evidence="7 17" id="KW-0378">Hydrolase</keyword>
<evidence type="ECO:0000256" key="17">
    <source>
        <dbReference type="HAMAP-Rule" id="MF_01006"/>
    </source>
</evidence>
<name>A0A953I9W3_SYMTR</name>
<keyword evidence="6 17" id="KW-0812">Transmembrane</keyword>
<evidence type="ECO:0000256" key="7">
    <source>
        <dbReference type="ARBA" id="ARBA00022801"/>
    </source>
</evidence>
<evidence type="ECO:0000256" key="4">
    <source>
        <dbReference type="ARBA" id="ARBA00021581"/>
    </source>
</evidence>
<organism evidence="18 19">
    <name type="scientific">Symbiobacterium thermophilum</name>
    <dbReference type="NCBI Taxonomy" id="2734"/>
    <lineage>
        <taxon>Bacteria</taxon>
        <taxon>Bacillati</taxon>
        <taxon>Bacillota</taxon>
        <taxon>Clostridia</taxon>
        <taxon>Eubacteriales</taxon>
        <taxon>Symbiobacteriaceae</taxon>
        <taxon>Symbiobacterium</taxon>
    </lineage>
</organism>
<dbReference type="AlphaFoldDB" id="A0A953I9W3"/>
<feature type="transmembrane region" description="Helical" evidence="17">
    <location>
        <begin position="21"/>
        <end position="41"/>
    </location>
</feature>
<evidence type="ECO:0000256" key="12">
    <source>
        <dbReference type="ARBA" id="ARBA00023251"/>
    </source>
</evidence>
<keyword evidence="12 17" id="KW-0046">Antibiotic resistance</keyword>
<keyword evidence="11 17" id="KW-0472">Membrane</keyword>
<feature type="transmembrane region" description="Helical" evidence="17">
    <location>
        <begin position="261"/>
        <end position="281"/>
    </location>
</feature>
<evidence type="ECO:0000313" key="18">
    <source>
        <dbReference type="EMBL" id="MBY6277098.1"/>
    </source>
</evidence>
<comment type="miscellaneous">
    <text evidence="17">Bacitracin is thought to be involved in the inhibition of peptidoglycan synthesis by sequestering undecaprenyl diphosphate, thereby reducing the pool of lipid carrier available.</text>
</comment>
<evidence type="ECO:0000256" key="3">
    <source>
        <dbReference type="ARBA" id="ARBA00012374"/>
    </source>
</evidence>
<keyword evidence="5 17" id="KW-1003">Cell membrane</keyword>
<dbReference type="HAMAP" id="MF_01006">
    <property type="entry name" value="Undec_diphosphatase"/>
    <property type="match status" value="1"/>
</dbReference>
<proteinExistence type="inferred from homology"/>
<dbReference type="GO" id="GO:0046677">
    <property type="term" value="P:response to antibiotic"/>
    <property type="evidence" value="ECO:0007669"/>
    <property type="project" value="UniProtKB-UniRule"/>
</dbReference>
<keyword evidence="9 17" id="KW-0573">Peptidoglycan synthesis</keyword>
<evidence type="ECO:0000256" key="16">
    <source>
        <dbReference type="ARBA" id="ARBA00047594"/>
    </source>
</evidence>
<evidence type="ECO:0000256" key="1">
    <source>
        <dbReference type="ARBA" id="ARBA00004651"/>
    </source>
</evidence>
<evidence type="ECO:0000256" key="2">
    <source>
        <dbReference type="ARBA" id="ARBA00010621"/>
    </source>
</evidence>
<dbReference type="Pfam" id="PF02673">
    <property type="entry name" value="BacA"/>
    <property type="match status" value="1"/>
</dbReference>
<comment type="subcellular location">
    <subcellularLocation>
        <location evidence="1 17">Cell membrane</location>
        <topology evidence="1 17">Multi-pass membrane protein</topology>
    </subcellularLocation>
</comment>
<dbReference type="GO" id="GO:0008360">
    <property type="term" value="P:regulation of cell shape"/>
    <property type="evidence" value="ECO:0007669"/>
    <property type="project" value="UniProtKB-KW"/>
</dbReference>
<evidence type="ECO:0000256" key="15">
    <source>
        <dbReference type="ARBA" id="ARBA00032932"/>
    </source>
</evidence>
<dbReference type="PANTHER" id="PTHR30622:SF4">
    <property type="entry name" value="UNDECAPRENYL-DIPHOSPHATASE"/>
    <property type="match status" value="1"/>
</dbReference>
<dbReference type="GO" id="GO:0071555">
    <property type="term" value="P:cell wall organization"/>
    <property type="evidence" value="ECO:0007669"/>
    <property type="project" value="UniProtKB-KW"/>
</dbReference>
<feature type="transmembrane region" description="Helical" evidence="17">
    <location>
        <begin position="101"/>
        <end position="120"/>
    </location>
</feature>
<dbReference type="InterPro" id="IPR003824">
    <property type="entry name" value="UppP"/>
</dbReference>
<evidence type="ECO:0000256" key="5">
    <source>
        <dbReference type="ARBA" id="ARBA00022475"/>
    </source>
</evidence>
<evidence type="ECO:0000256" key="13">
    <source>
        <dbReference type="ARBA" id="ARBA00023316"/>
    </source>
</evidence>
<dbReference type="NCBIfam" id="TIGR00753">
    <property type="entry name" value="undec_PP_bacA"/>
    <property type="match status" value="1"/>
</dbReference>
<feature type="transmembrane region" description="Helical" evidence="17">
    <location>
        <begin position="234"/>
        <end position="255"/>
    </location>
</feature>
<evidence type="ECO:0000256" key="9">
    <source>
        <dbReference type="ARBA" id="ARBA00022984"/>
    </source>
</evidence>
<comment type="caution">
    <text evidence="18">The sequence shown here is derived from an EMBL/GenBank/DDBJ whole genome shotgun (WGS) entry which is preliminary data.</text>
</comment>
<dbReference type="GO" id="GO:0009252">
    <property type="term" value="P:peptidoglycan biosynthetic process"/>
    <property type="evidence" value="ECO:0007669"/>
    <property type="project" value="UniProtKB-KW"/>
</dbReference>
<keyword evidence="13 17" id="KW-0961">Cell wall biogenesis/degradation</keyword>
<dbReference type="GO" id="GO:0050380">
    <property type="term" value="F:undecaprenyl-diphosphatase activity"/>
    <property type="evidence" value="ECO:0007669"/>
    <property type="project" value="UniProtKB-UniRule"/>
</dbReference>
<reference evidence="18" key="1">
    <citation type="submission" date="2017-11" db="EMBL/GenBank/DDBJ databases">
        <title>Three new genomes from thermophilic consortium.</title>
        <authorList>
            <person name="Quaggio R."/>
            <person name="Amgarten D."/>
            <person name="Setubal J.C."/>
        </authorList>
    </citation>
    <scope>NUCLEOTIDE SEQUENCE</scope>
    <source>
        <strain evidence="18">ZCTH01-B2</strain>
    </source>
</reference>
<comment type="similarity">
    <text evidence="2 17">Belongs to the UppP family.</text>
</comment>
<feature type="transmembrane region" description="Helical" evidence="17">
    <location>
        <begin position="61"/>
        <end position="80"/>
    </location>
</feature>
<dbReference type="EMBL" id="PIUK01000137">
    <property type="protein sequence ID" value="MBY6277098.1"/>
    <property type="molecule type" value="Genomic_DNA"/>
</dbReference>
<evidence type="ECO:0000256" key="8">
    <source>
        <dbReference type="ARBA" id="ARBA00022960"/>
    </source>
</evidence>
<evidence type="ECO:0000256" key="11">
    <source>
        <dbReference type="ARBA" id="ARBA00023136"/>
    </source>
</evidence>
<protein>
    <recommendedName>
        <fullName evidence="4 17">Undecaprenyl-diphosphatase</fullName>
        <ecNumber evidence="3 17">3.6.1.27</ecNumber>
    </recommendedName>
    <alternativeName>
        <fullName evidence="15 17">Bacitracin resistance protein</fullName>
    </alternativeName>
    <alternativeName>
        <fullName evidence="14 17">Undecaprenyl pyrophosphate phosphatase</fullName>
    </alternativeName>
</protein>
<keyword evidence="8 17" id="KW-0133">Cell shape</keyword>
<evidence type="ECO:0000256" key="10">
    <source>
        <dbReference type="ARBA" id="ARBA00022989"/>
    </source>
</evidence>
<dbReference type="EC" id="3.6.1.27" evidence="3 17"/>
<dbReference type="Proteomes" id="UP000732377">
    <property type="component" value="Unassembled WGS sequence"/>
</dbReference>
<gene>
    <name evidence="17 18" type="primary">uppP</name>
    <name evidence="18" type="ORF">CWE10_12950</name>
</gene>
<keyword evidence="10 17" id="KW-1133">Transmembrane helix</keyword>